<proteinExistence type="predicted"/>
<comment type="caution">
    <text evidence="2">The sequence shown here is derived from an EMBL/GenBank/DDBJ whole genome shotgun (WGS) entry which is preliminary data.</text>
</comment>
<feature type="transmembrane region" description="Helical" evidence="1">
    <location>
        <begin position="34"/>
        <end position="54"/>
    </location>
</feature>
<gene>
    <name evidence="2" type="ORF">D6029_03820</name>
</gene>
<dbReference type="EMBL" id="QZWH01000006">
    <property type="protein sequence ID" value="RJT26924.1"/>
    <property type="molecule type" value="Genomic_DNA"/>
</dbReference>
<keyword evidence="3" id="KW-1185">Reference proteome</keyword>
<accession>A0A3A5K3J2</accession>
<dbReference type="Proteomes" id="UP000276295">
    <property type="component" value="Unassembled WGS sequence"/>
</dbReference>
<dbReference type="RefSeq" id="WP_120063494.1">
    <property type="nucleotide sequence ID" value="NZ_QZWH01000006.1"/>
</dbReference>
<keyword evidence="1" id="KW-1133">Transmembrane helix</keyword>
<evidence type="ECO:0000313" key="2">
    <source>
        <dbReference type="EMBL" id="RJT26924.1"/>
    </source>
</evidence>
<evidence type="ECO:0000313" key="3">
    <source>
        <dbReference type="Proteomes" id="UP000276295"/>
    </source>
</evidence>
<feature type="transmembrane region" description="Helical" evidence="1">
    <location>
        <begin position="6"/>
        <end position="22"/>
    </location>
</feature>
<protein>
    <submittedName>
        <fullName evidence="2">Uncharacterized protein</fullName>
    </submittedName>
</protein>
<evidence type="ECO:0000256" key="1">
    <source>
        <dbReference type="SAM" id="Phobius"/>
    </source>
</evidence>
<organism evidence="2 3">
    <name type="scientific">Buttiauxella izardii</name>
    <dbReference type="NCBI Taxonomy" id="82991"/>
    <lineage>
        <taxon>Bacteria</taxon>
        <taxon>Pseudomonadati</taxon>
        <taxon>Pseudomonadota</taxon>
        <taxon>Gammaproteobacteria</taxon>
        <taxon>Enterobacterales</taxon>
        <taxon>Enterobacteriaceae</taxon>
        <taxon>Buttiauxella</taxon>
    </lineage>
</organism>
<name>A0A3A5K3J2_9ENTR</name>
<keyword evidence="1" id="KW-0472">Membrane</keyword>
<dbReference type="OrthoDB" id="5417073at2"/>
<keyword evidence="1" id="KW-0812">Transmembrane</keyword>
<reference evidence="2 3" key="1">
    <citation type="submission" date="2018-09" db="EMBL/GenBank/DDBJ databases">
        <title>Draft genome sequence of Buttiauxella izardii CCUG 35510T.</title>
        <authorList>
            <person name="Salva-Serra F."/>
            <person name="Marathe N."/>
            <person name="Moore E."/>
            <person name="Stadler-Svensson L."/>
            <person name="Engstrom-Jakobsson H."/>
        </authorList>
    </citation>
    <scope>NUCLEOTIDE SEQUENCE [LARGE SCALE GENOMIC DNA]</scope>
    <source>
        <strain evidence="2 3">CCUG 35510</strain>
    </source>
</reference>
<sequence length="145" mass="16609">MEYLIPLIIGVTLSFLLARWAYRKESTKSRKITGAILFSLFGFFVPFIISAFVMSPPQQEKTQEELVMARLSNSVDGCPLDLKKRVKEAMNEPASFSCIETNVIQRKDDYVLMMQFRGKNQFGSMVKQVSKAEYDSDGKFVQFIK</sequence>
<dbReference type="AlphaFoldDB" id="A0A3A5K3J2"/>